<organism evidence="1 2">
    <name type="scientific">Tritrichomonas foetus</name>
    <dbReference type="NCBI Taxonomy" id="1144522"/>
    <lineage>
        <taxon>Eukaryota</taxon>
        <taxon>Metamonada</taxon>
        <taxon>Parabasalia</taxon>
        <taxon>Tritrichomonadida</taxon>
        <taxon>Tritrichomonadidae</taxon>
        <taxon>Tritrichomonas</taxon>
    </lineage>
</organism>
<accession>A0A1J4KH79</accession>
<comment type="caution">
    <text evidence="1">The sequence shown here is derived from an EMBL/GenBank/DDBJ whole genome shotgun (WGS) entry which is preliminary data.</text>
</comment>
<gene>
    <name evidence="1" type="ORF">TRFO_22010</name>
</gene>
<dbReference type="GeneID" id="94837019"/>
<dbReference type="PANTHER" id="PTHR31252">
    <property type="entry name" value="DUF4419 DOMAIN-CONTAINING PROTEIN"/>
    <property type="match status" value="1"/>
</dbReference>
<sequence>MNSSLVIELEELTPPKEALETIDSYDLLGYGFCGSFVGKENLVLIERNPVLYGFLQAYMEHRPITISPDIIWMLIVLAFVTHVDKNKEELRPMFVDFESKKEIMITERDHFDPFDKKEWERIVPKYISQIEKHTGKELLDTLTPDFTTTTTTTRIAGQICIMASMRHYFQYSFFFYGCGIPSVTIEGTVDDWIKIQIKLQALKKYNLEWWIEKIDPIIQEIIKTKKGDVNKSFWLRMIRYKRALQFYDPNLIDGWICNFFPYSKQKKPRHQLDVICFGSDFPAYQKVPLKMIIVMPNGTKYEIKLKMYSGFFGMEQDTKTFNLKPLIGWVIEQKEQENIPYIGEIYDVIMKQLNGNLSFFDFSSNKTDKTCSLYKYVER</sequence>
<dbReference type="PANTHER" id="PTHR31252:SF11">
    <property type="entry name" value="DUF4419 DOMAIN-CONTAINING PROTEIN"/>
    <property type="match status" value="1"/>
</dbReference>
<dbReference type="InterPro" id="IPR025533">
    <property type="entry name" value="DUF4419"/>
</dbReference>
<protein>
    <submittedName>
        <fullName evidence="1">Uncharacterized protein</fullName>
    </submittedName>
</protein>
<dbReference type="AlphaFoldDB" id="A0A1J4KH79"/>
<dbReference type="Pfam" id="PF14388">
    <property type="entry name" value="DUF4419"/>
    <property type="match status" value="1"/>
</dbReference>
<keyword evidence="2" id="KW-1185">Reference proteome</keyword>
<dbReference type="VEuPathDB" id="TrichDB:TRFO_22010"/>
<evidence type="ECO:0000313" key="1">
    <source>
        <dbReference type="EMBL" id="OHT09188.1"/>
    </source>
</evidence>
<dbReference type="OrthoDB" id="9978173at2759"/>
<reference evidence="1" key="1">
    <citation type="submission" date="2016-10" db="EMBL/GenBank/DDBJ databases">
        <authorList>
            <person name="Benchimol M."/>
            <person name="Almeida L.G."/>
            <person name="Vasconcelos A.T."/>
            <person name="Perreira-Neves A."/>
            <person name="Rosa I.A."/>
            <person name="Tasca T."/>
            <person name="Bogo M.R."/>
            <person name="de Souza W."/>
        </authorList>
    </citation>
    <scope>NUCLEOTIDE SEQUENCE [LARGE SCALE GENOMIC DNA]</scope>
    <source>
        <strain evidence="1">K</strain>
    </source>
</reference>
<proteinExistence type="predicted"/>
<dbReference type="Proteomes" id="UP000179807">
    <property type="component" value="Unassembled WGS sequence"/>
</dbReference>
<name>A0A1J4KH79_9EUKA</name>
<dbReference type="RefSeq" id="XP_068362324.1">
    <property type="nucleotide sequence ID" value="XM_068502315.1"/>
</dbReference>
<evidence type="ECO:0000313" key="2">
    <source>
        <dbReference type="Proteomes" id="UP000179807"/>
    </source>
</evidence>
<dbReference type="EMBL" id="MLAK01000646">
    <property type="protein sequence ID" value="OHT09188.1"/>
    <property type="molecule type" value="Genomic_DNA"/>
</dbReference>